<dbReference type="Proteomes" id="UP000318571">
    <property type="component" value="Chromosome 2"/>
</dbReference>
<protein>
    <recommendedName>
        <fullName evidence="1">DUF4780 domain-containing protein</fullName>
    </recommendedName>
</protein>
<dbReference type="AlphaFoldDB" id="A0A553PCJ7"/>
<sequence>MEDPTDEPPMANSALNDLSALGEDNALQSNKEVKSFAAVAAKVTGTTYPHERFICANEDTRRKITEPTWDKFQAALESAIFEEMMKSGGLKFKSQWSYFAPSGCGRVGCLDAESAAWLDQFTSKYTDDMGASLKAWKRGDFGSLHKMFIYVPGTFQVFNVKDVKWTSKSGKEASGTHLQVGIDEELKNAIMAKGKTLFLGSRSVNVSISDNRKRKV</sequence>
<name>A0A553PCJ7_TIGCA</name>
<dbReference type="Pfam" id="PF16012">
    <property type="entry name" value="DUF4780"/>
    <property type="match status" value="1"/>
</dbReference>
<proteinExistence type="predicted"/>
<comment type="caution">
    <text evidence="2">The sequence shown here is derived from an EMBL/GenBank/DDBJ whole genome shotgun (WGS) entry which is preliminary data.</text>
</comment>
<dbReference type="EMBL" id="VCGU01000005">
    <property type="protein sequence ID" value="TRY75402.1"/>
    <property type="molecule type" value="Genomic_DNA"/>
</dbReference>
<evidence type="ECO:0000259" key="1">
    <source>
        <dbReference type="Pfam" id="PF16012"/>
    </source>
</evidence>
<feature type="domain" description="DUF4780" evidence="1">
    <location>
        <begin position="61"/>
        <end position="206"/>
    </location>
</feature>
<gene>
    <name evidence="2" type="ORF">TCAL_14538</name>
</gene>
<organism evidence="2 3">
    <name type="scientific">Tigriopus californicus</name>
    <name type="common">Marine copepod</name>
    <dbReference type="NCBI Taxonomy" id="6832"/>
    <lineage>
        <taxon>Eukaryota</taxon>
        <taxon>Metazoa</taxon>
        <taxon>Ecdysozoa</taxon>
        <taxon>Arthropoda</taxon>
        <taxon>Crustacea</taxon>
        <taxon>Multicrustacea</taxon>
        <taxon>Hexanauplia</taxon>
        <taxon>Copepoda</taxon>
        <taxon>Harpacticoida</taxon>
        <taxon>Harpacticidae</taxon>
        <taxon>Tigriopus</taxon>
    </lineage>
</organism>
<evidence type="ECO:0000313" key="3">
    <source>
        <dbReference type="Proteomes" id="UP000318571"/>
    </source>
</evidence>
<keyword evidence="3" id="KW-1185">Reference proteome</keyword>
<evidence type="ECO:0000313" key="2">
    <source>
        <dbReference type="EMBL" id="TRY75402.1"/>
    </source>
</evidence>
<dbReference type="InterPro" id="IPR031961">
    <property type="entry name" value="DUF4780"/>
</dbReference>
<accession>A0A553PCJ7</accession>
<reference evidence="2 3" key="1">
    <citation type="journal article" date="2018" name="Nat. Ecol. Evol.">
        <title>Genomic signatures of mitonuclear coevolution across populations of Tigriopus californicus.</title>
        <authorList>
            <person name="Barreto F.S."/>
            <person name="Watson E.T."/>
            <person name="Lima T.G."/>
            <person name="Willett C.S."/>
            <person name="Edmands S."/>
            <person name="Li W."/>
            <person name="Burton R.S."/>
        </authorList>
    </citation>
    <scope>NUCLEOTIDE SEQUENCE [LARGE SCALE GENOMIC DNA]</scope>
    <source>
        <strain evidence="2 3">San Diego</strain>
    </source>
</reference>